<organism evidence="2 3">
    <name type="scientific">Streptomyces luteireticuli</name>
    <dbReference type="NCBI Taxonomy" id="173858"/>
    <lineage>
        <taxon>Bacteria</taxon>
        <taxon>Bacillati</taxon>
        <taxon>Actinomycetota</taxon>
        <taxon>Actinomycetes</taxon>
        <taxon>Kitasatosporales</taxon>
        <taxon>Streptomycetaceae</taxon>
        <taxon>Streptomyces</taxon>
    </lineage>
</organism>
<sequence length="47" mass="5305">METQVLELQELPQSDEQLGDPSMHCGTGLADSDFTCQHCTTYHTRFC</sequence>
<gene>
    <name evidence="2" type="ORF">GCM10010357_43430</name>
</gene>
<name>A0ABN0YX80_9ACTN</name>
<dbReference type="Proteomes" id="UP001500879">
    <property type="component" value="Unassembled WGS sequence"/>
</dbReference>
<comment type="caution">
    <text evidence="2">The sequence shown here is derived from an EMBL/GenBank/DDBJ whole genome shotgun (WGS) entry which is preliminary data.</text>
</comment>
<reference evidence="2 3" key="1">
    <citation type="journal article" date="2019" name="Int. J. Syst. Evol. Microbiol.">
        <title>The Global Catalogue of Microorganisms (GCM) 10K type strain sequencing project: providing services to taxonomists for standard genome sequencing and annotation.</title>
        <authorList>
            <consortium name="The Broad Institute Genomics Platform"/>
            <consortium name="The Broad Institute Genome Sequencing Center for Infectious Disease"/>
            <person name="Wu L."/>
            <person name="Ma J."/>
        </authorList>
    </citation>
    <scope>NUCLEOTIDE SEQUENCE [LARGE SCALE GENOMIC DNA]</scope>
    <source>
        <strain evidence="2 3">JCM 4788</strain>
    </source>
</reference>
<evidence type="ECO:0000256" key="1">
    <source>
        <dbReference type="SAM" id="MobiDB-lite"/>
    </source>
</evidence>
<accession>A0ABN0YX80</accession>
<dbReference type="EMBL" id="BAAABX010000048">
    <property type="protein sequence ID" value="GAA0417387.1"/>
    <property type="molecule type" value="Genomic_DNA"/>
</dbReference>
<keyword evidence="3" id="KW-1185">Reference proteome</keyword>
<proteinExistence type="predicted"/>
<feature type="region of interest" description="Disordered" evidence="1">
    <location>
        <begin position="1"/>
        <end position="20"/>
    </location>
</feature>
<evidence type="ECO:0000313" key="3">
    <source>
        <dbReference type="Proteomes" id="UP001500879"/>
    </source>
</evidence>
<protein>
    <submittedName>
        <fullName evidence="2">Uncharacterized protein</fullName>
    </submittedName>
</protein>
<evidence type="ECO:0000313" key="2">
    <source>
        <dbReference type="EMBL" id="GAA0417387.1"/>
    </source>
</evidence>
<dbReference type="RefSeq" id="WP_344026922.1">
    <property type="nucleotide sequence ID" value="NZ_BAAABX010000048.1"/>
</dbReference>